<keyword evidence="3" id="KW-0804">Transcription</keyword>
<evidence type="ECO:0000256" key="4">
    <source>
        <dbReference type="ARBA" id="ARBA00023242"/>
    </source>
</evidence>
<dbReference type="EMBL" id="JADCNL010000006">
    <property type="protein sequence ID" value="KAG0476200.1"/>
    <property type="molecule type" value="Genomic_DNA"/>
</dbReference>
<protein>
    <recommendedName>
        <fullName evidence="5">NAC domain-containing protein</fullName>
    </recommendedName>
</protein>
<accession>A0A835UXL9</accession>
<dbReference type="FunFam" id="2.170.150.80:FF:000006">
    <property type="entry name" value="NAC domain-containing protein 100-like"/>
    <property type="match status" value="1"/>
</dbReference>
<comment type="caution">
    <text evidence="6">The sequence shown here is derived from an EMBL/GenBank/DDBJ whole genome shotgun (WGS) entry which is preliminary data.</text>
</comment>
<dbReference type="Gene3D" id="2.170.150.80">
    <property type="entry name" value="NAC domain"/>
    <property type="match status" value="1"/>
</dbReference>
<dbReference type="GO" id="GO:0003677">
    <property type="term" value="F:DNA binding"/>
    <property type="evidence" value="ECO:0007669"/>
    <property type="project" value="UniProtKB-KW"/>
</dbReference>
<dbReference type="PROSITE" id="PS51005">
    <property type="entry name" value="NAC"/>
    <property type="match status" value="1"/>
</dbReference>
<keyword evidence="1" id="KW-0805">Transcription regulation</keyword>
<dbReference type="PANTHER" id="PTHR31744:SF219">
    <property type="entry name" value="NAC DOMAIN-CONTAINING PROTEIN 4"/>
    <property type="match status" value="1"/>
</dbReference>
<dbReference type="PANTHER" id="PTHR31744">
    <property type="entry name" value="PROTEIN CUP-SHAPED COTYLEDON 2-RELATED"/>
    <property type="match status" value="1"/>
</dbReference>
<name>A0A835UXL9_VANPL</name>
<gene>
    <name evidence="6" type="ORF">HPP92_013041</name>
</gene>
<dbReference type="InterPro" id="IPR036093">
    <property type="entry name" value="NAC_dom_sf"/>
</dbReference>
<dbReference type="SUPFAM" id="SSF101941">
    <property type="entry name" value="NAC domain"/>
    <property type="match status" value="1"/>
</dbReference>
<evidence type="ECO:0000256" key="2">
    <source>
        <dbReference type="ARBA" id="ARBA00023125"/>
    </source>
</evidence>
<reference evidence="6 7" key="1">
    <citation type="journal article" date="2020" name="Nat. Food">
        <title>A phased Vanilla planifolia genome enables genetic improvement of flavour and production.</title>
        <authorList>
            <person name="Hasing T."/>
            <person name="Tang H."/>
            <person name="Brym M."/>
            <person name="Khazi F."/>
            <person name="Huang T."/>
            <person name="Chambers A.H."/>
        </authorList>
    </citation>
    <scope>NUCLEOTIDE SEQUENCE [LARGE SCALE GENOMIC DNA]</scope>
    <source>
        <tissue evidence="6">Leaf</tissue>
    </source>
</reference>
<dbReference type="OrthoDB" id="3838338at2759"/>
<dbReference type="InterPro" id="IPR003441">
    <property type="entry name" value="NAC-dom"/>
</dbReference>
<evidence type="ECO:0000259" key="5">
    <source>
        <dbReference type="PROSITE" id="PS51005"/>
    </source>
</evidence>
<evidence type="ECO:0000256" key="1">
    <source>
        <dbReference type="ARBA" id="ARBA00023015"/>
    </source>
</evidence>
<keyword evidence="2" id="KW-0238">DNA-binding</keyword>
<evidence type="ECO:0000256" key="3">
    <source>
        <dbReference type="ARBA" id="ARBA00023163"/>
    </source>
</evidence>
<dbReference type="GO" id="GO:0006355">
    <property type="term" value="P:regulation of DNA-templated transcription"/>
    <property type="evidence" value="ECO:0007669"/>
    <property type="project" value="InterPro"/>
</dbReference>
<keyword evidence="7" id="KW-1185">Reference proteome</keyword>
<proteinExistence type="predicted"/>
<keyword evidence="4" id="KW-0539">Nucleus</keyword>
<dbReference type="Pfam" id="PF02365">
    <property type="entry name" value="NAM"/>
    <property type="match status" value="1"/>
</dbReference>
<sequence>MASSPPSHSFLKTASLTQNKHRGITQTSSPHPLSLVPPNVLIALLLLQFNLSLFSHVLHISLLESWLCKMEQGGSSLNRVVDSGSLGEGDGMELPPGFRFHPTDEELITYYLTNKVLDVCFNPVAIGEVDLNKCEPWELPQRAKIGEKEWYFFCVRDRKYPTGLRTNRATGAGYWKATGKDKEIYRGKVLVGMKKTLVFYRGRAPRGEKSEWVMHEYRLEGKSSILSFPRAAKSEWVLCRVFKKTSNAIGKKTLGTAKMFSPPHGEESEGGLHPPILPPLMDIPAHVTCFSNTMEGQKAHEPDPLPTQYFTSPFHPASANNPSLGISSPFFSKFTPMATSLYGGSFVNLLEGSGMKPKGERLSISQETGLTTDMNPEISSDNEIGRSSFEQCLWNY</sequence>
<dbReference type="Proteomes" id="UP000636800">
    <property type="component" value="Chromosome 6"/>
</dbReference>
<evidence type="ECO:0000313" key="7">
    <source>
        <dbReference type="Proteomes" id="UP000636800"/>
    </source>
</evidence>
<dbReference type="AlphaFoldDB" id="A0A835UXL9"/>
<organism evidence="6 7">
    <name type="scientific">Vanilla planifolia</name>
    <name type="common">Vanilla</name>
    <dbReference type="NCBI Taxonomy" id="51239"/>
    <lineage>
        <taxon>Eukaryota</taxon>
        <taxon>Viridiplantae</taxon>
        <taxon>Streptophyta</taxon>
        <taxon>Embryophyta</taxon>
        <taxon>Tracheophyta</taxon>
        <taxon>Spermatophyta</taxon>
        <taxon>Magnoliopsida</taxon>
        <taxon>Liliopsida</taxon>
        <taxon>Asparagales</taxon>
        <taxon>Orchidaceae</taxon>
        <taxon>Vanilloideae</taxon>
        <taxon>Vanilleae</taxon>
        <taxon>Vanilla</taxon>
    </lineage>
</organism>
<evidence type="ECO:0000313" key="6">
    <source>
        <dbReference type="EMBL" id="KAG0476200.1"/>
    </source>
</evidence>
<feature type="domain" description="NAC" evidence="5">
    <location>
        <begin position="94"/>
        <end position="244"/>
    </location>
</feature>